<dbReference type="EMBL" id="KN846951">
    <property type="protein sequence ID" value="KIV84230.1"/>
    <property type="molecule type" value="Genomic_DNA"/>
</dbReference>
<dbReference type="Pfam" id="PF02373">
    <property type="entry name" value="JmjC"/>
    <property type="match status" value="1"/>
</dbReference>
<dbReference type="HOGENOM" id="CLU_976701_0_0_1"/>
<evidence type="ECO:0000313" key="4">
    <source>
        <dbReference type="Proteomes" id="UP000053599"/>
    </source>
</evidence>
<dbReference type="STRING" id="1016849.A0A0D1W6C5"/>
<feature type="domain" description="JmjC" evidence="2">
    <location>
        <begin position="77"/>
        <end position="146"/>
    </location>
</feature>
<reference evidence="3 4" key="1">
    <citation type="submission" date="2015-01" db="EMBL/GenBank/DDBJ databases">
        <title>The Genome Sequence of Exophiala sideris CBS121828.</title>
        <authorList>
            <consortium name="The Broad Institute Genomics Platform"/>
            <person name="Cuomo C."/>
            <person name="de Hoog S."/>
            <person name="Gorbushina A."/>
            <person name="Stielow B."/>
            <person name="Teixiera M."/>
            <person name="Abouelleil A."/>
            <person name="Chapman S.B."/>
            <person name="Priest M."/>
            <person name="Young S.K."/>
            <person name="Wortman J."/>
            <person name="Nusbaum C."/>
            <person name="Birren B."/>
        </authorList>
    </citation>
    <scope>NUCLEOTIDE SEQUENCE [LARGE SCALE GENOMIC DNA]</scope>
    <source>
        <strain evidence="3 4">CBS 121828</strain>
    </source>
</reference>
<dbReference type="Proteomes" id="UP000053599">
    <property type="component" value="Unassembled WGS sequence"/>
</dbReference>
<feature type="compositionally biased region" description="Acidic residues" evidence="1">
    <location>
        <begin position="193"/>
        <end position="205"/>
    </location>
</feature>
<feature type="region of interest" description="Disordered" evidence="1">
    <location>
        <begin position="193"/>
        <end position="269"/>
    </location>
</feature>
<dbReference type="Gene3D" id="2.60.120.650">
    <property type="entry name" value="Cupin"/>
    <property type="match status" value="1"/>
</dbReference>
<dbReference type="InterPro" id="IPR003347">
    <property type="entry name" value="JmjC_dom"/>
</dbReference>
<dbReference type="SUPFAM" id="SSF51197">
    <property type="entry name" value="Clavaminate synthase-like"/>
    <property type="match status" value="1"/>
</dbReference>
<proteinExistence type="predicted"/>
<dbReference type="OrthoDB" id="4118641at2759"/>
<dbReference type="AlphaFoldDB" id="A0A0D1W6C5"/>
<organism evidence="3 4">
    <name type="scientific">Exophiala sideris</name>
    <dbReference type="NCBI Taxonomy" id="1016849"/>
    <lineage>
        <taxon>Eukaryota</taxon>
        <taxon>Fungi</taxon>
        <taxon>Dikarya</taxon>
        <taxon>Ascomycota</taxon>
        <taxon>Pezizomycotina</taxon>
        <taxon>Eurotiomycetes</taxon>
        <taxon>Chaetothyriomycetidae</taxon>
        <taxon>Chaetothyriales</taxon>
        <taxon>Herpotrichiellaceae</taxon>
        <taxon>Exophiala</taxon>
    </lineage>
</organism>
<sequence>MSIDCTTVPALPSPSRLSFGEAHRQRLQRQDPVLRGQSVTLATKELTQANIPAEKTTIPLESPWESSDDADLVEVCEDALEQYMSAEVGHLDQFVRHEHLVVPPSVLRVWGISFDIFLQRPGDIVRTDYLSYHWAWNTGSNVIESISYCEEDWSPSPVYRYCWNSVGKCGLSSITAAAMTISEYHPLKFSDEWDEETQEDKQDEDSSAKTGPYPNIPCNDCTPEETHIDVPMSLDSDDDMDKGISGSGTPRPASPFENESLVDAKGLEYPDAHFRDPEYYISTEY</sequence>
<evidence type="ECO:0000256" key="1">
    <source>
        <dbReference type="SAM" id="MobiDB-lite"/>
    </source>
</evidence>
<name>A0A0D1W6C5_9EURO</name>
<gene>
    <name evidence="3" type="ORF">PV11_00021</name>
</gene>
<evidence type="ECO:0000313" key="3">
    <source>
        <dbReference type="EMBL" id="KIV84230.1"/>
    </source>
</evidence>
<protein>
    <recommendedName>
        <fullName evidence="2">JmjC domain-containing protein</fullName>
    </recommendedName>
</protein>
<evidence type="ECO:0000259" key="2">
    <source>
        <dbReference type="Pfam" id="PF02373"/>
    </source>
</evidence>
<accession>A0A0D1W6C5</accession>